<reference evidence="13" key="1">
    <citation type="submission" date="2020-07" db="EMBL/GenBank/DDBJ databases">
        <title>A long reads based de novo assembly of the rainbow trout Arlee double haploid line genome.</title>
        <authorList>
            <person name="Gao G."/>
            <person name="Palti Y."/>
        </authorList>
    </citation>
    <scope>NUCLEOTIDE SEQUENCE [LARGE SCALE GENOMIC DNA]</scope>
</reference>
<keyword evidence="14" id="KW-1185">Reference proteome</keyword>
<dbReference type="Pfam" id="PF00069">
    <property type="entry name" value="Pkinase"/>
    <property type="match status" value="1"/>
</dbReference>
<dbReference type="GO" id="GO:0007346">
    <property type="term" value="P:regulation of mitotic cell cycle"/>
    <property type="evidence" value="ECO:0007669"/>
    <property type="project" value="TreeGrafter"/>
</dbReference>
<comment type="catalytic activity">
    <reaction evidence="8">
        <text>L-threonyl-[protein] + ATP = O-phospho-L-threonyl-[protein] + ADP + H(+)</text>
        <dbReference type="Rhea" id="RHEA:46608"/>
        <dbReference type="Rhea" id="RHEA-COMP:11060"/>
        <dbReference type="Rhea" id="RHEA-COMP:11605"/>
        <dbReference type="ChEBI" id="CHEBI:15378"/>
        <dbReference type="ChEBI" id="CHEBI:30013"/>
        <dbReference type="ChEBI" id="CHEBI:30616"/>
        <dbReference type="ChEBI" id="CHEBI:61977"/>
        <dbReference type="ChEBI" id="CHEBI:456216"/>
        <dbReference type="EC" id="2.7.11.1"/>
    </reaction>
</comment>
<feature type="compositionally biased region" description="Basic and acidic residues" evidence="11">
    <location>
        <begin position="375"/>
        <end position="388"/>
    </location>
</feature>
<feature type="compositionally biased region" description="Polar residues" evidence="11">
    <location>
        <begin position="169"/>
        <end position="198"/>
    </location>
</feature>
<dbReference type="PANTHER" id="PTHR22984">
    <property type="entry name" value="SERINE/THREONINE-PROTEIN KINASE PIM"/>
    <property type="match status" value="1"/>
</dbReference>
<keyword evidence="5 10" id="KW-0547">Nucleotide-binding</keyword>
<evidence type="ECO:0000256" key="3">
    <source>
        <dbReference type="ARBA" id="ARBA00022527"/>
    </source>
</evidence>
<evidence type="ECO:0000313" key="14">
    <source>
        <dbReference type="Proteomes" id="UP000694395"/>
    </source>
</evidence>
<dbReference type="GO" id="GO:0005737">
    <property type="term" value="C:cytoplasm"/>
    <property type="evidence" value="ECO:0007669"/>
    <property type="project" value="TreeGrafter"/>
</dbReference>
<dbReference type="AlphaFoldDB" id="A0A8C7VVL4"/>
<dbReference type="PROSITE" id="PS00107">
    <property type="entry name" value="PROTEIN_KINASE_ATP"/>
    <property type="match status" value="1"/>
</dbReference>
<feature type="domain" description="Protein kinase" evidence="12">
    <location>
        <begin position="434"/>
        <end position="695"/>
    </location>
</feature>
<protein>
    <recommendedName>
        <fullName evidence="2">non-specific serine/threonine protein kinase</fullName>
        <ecNumber evidence="2">2.7.11.1</ecNumber>
    </recommendedName>
</protein>
<dbReference type="InterPro" id="IPR017441">
    <property type="entry name" value="Protein_kinase_ATP_BS"/>
</dbReference>
<dbReference type="PROSITE" id="PS00108">
    <property type="entry name" value="PROTEIN_KINASE_ST"/>
    <property type="match status" value="1"/>
</dbReference>
<name>A0A8C7VVL4_ONCMY</name>
<dbReference type="SMART" id="SM00220">
    <property type="entry name" value="S_TKc"/>
    <property type="match status" value="1"/>
</dbReference>
<dbReference type="Proteomes" id="UP000694395">
    <property type="component" value="Chromosome 28"/>
</dbReference>
<evidence type="ECO:0000256" key="6">
    <source>
        <dbReference type="ARBA" id="ARBA00022777"/>
    </source>
</evidence>
<comment type="similarity">
    <text evidence="1">Belongs to the protein kinase superfamily. CAMK Ser/Thr protein kinase family. PIM subfamily.</text>
</comment>
<dbReference type="EC" id="2.7.11.1" evidence="2"/>
<dbReference type="PANTHER" id="PTHR22984:SF24">
    <property type="entry name" value="SERINE_THREONINE-PROTEIN KINASE"/>
    <property type="match status" value="1"/>
</dbReference>
<dbReference type="GO" id="GO:0004674">
    <property type="term" value="F:protein serine/threonine kinase activity"/>
    <property type="evidence" value="ECO:0007669"/>
    <property type="project" value="UniProtKB-KW"/>
</dbReference>
<keyword evidence="7 10" id="KW-0067">ATP-binding</keyword>
<comment type="catalytic activity">
    <reaction evidence="9">
        <text>L-seryl-[protein] + ATP = O-phospho-L-seryl-[protein] + ADP + H(+)</text>
        <dbReference type="Rhea" id="RHEA:17989"/>
        <dbReference type="Rhea" id="RHEA-COMP:9863"/>
        <dbReference type="Rhea" id="RHEA-COMP:11604"/>
        <dbReference type="ChEBI" id="CHEBI:15378"/>
        <dbReference type="ChEBI" id="CHEBI:29999"/>
        <dbReference type="ChEBI" id="CHEBI:30616"/>
        <dbReference type="ChEBI" id="CHEBI:83421"/>
        <dbReference type="ChEBI" id="CHEBI:456216"/>
        <dbReference type="EC" id="2.7.11.1"/>
    </reaction>
</comment>
<evidence type="ECO:0000256" key="7">
    <source>
        <dbReference type="ARBA" id="ARBA00022840"/>
    </source>
</evidence>
<reference evidence="13" key="2">
    <citation type="submission" date="2025-08" db="UniProtKB">
        <authorList>
            <consortium name="Ensembl"/>
        </authorList>
    </citation>
    <scope>IDENTIFICATION</scope>
</reference>
<organism evidence="13 14">
    <name type="scientific">Oncorhynchus mykiss</name>
    <name type="common">Rainbow trout</name>
    <name type="synonym">Salmo gairdneri</name>
    <dbReference type="NCBI Taxonomy" id="8022"/>
    <lineage>
        <taxon>Eukaryota</taxon>
        <taxon>Metazoa</taxon>
        <taxon>Chordata</taxon>
        <taxon>Craniata</taxon>
        <taxon>Vertebrata</taxon>
        <taxon>Euteleostomi</taxon>
        <taxon>Actinopterygii</taxon>
        <taxon>Neopterygii</taxon>
        <taxon>Teleostei</taxon>
        <taxon>Protacanthopterygii</taxon>
        <taxon>Salmoniformes</taxon>
        <taxon>Salmonidae</taxon>
        <taxon>Salmoninae</taxon>
        <taxon>Oncorhynchus</taxon>
    </lineage>
</organism>
<dbReference type="InterPro" id="IPR008271">
    <property type="entry name" value="Ser/Thr_kinase_AS"/>
</dbReference>
<feature type="compositionally biased region" description="Basic and acidic residues" evidence="11">
    <location>
        <begin position="58"/>
        <end position="82"/>
    </location>
</feature>
<accession>A0A8C7VVL4</accession>
<dbReference type="InterPro" id="IPR011009">
    <property type="entry name" value="Kinase-like_dom_sf"/>
</dbReference>
<dbReference type="GO" id="GO:0043066">
    <property type="term" value="P:negative regulation of apoptotic process"/>
    <property type="evidence" value="ECO:0007669"/>
    <property type="project" value="TreeGrafter"/>
</dbReference>
<evidence type="ECO:0000256" key="5">
    <source>
        <dbReference type="ARBA" id="ARBA00022741"/>
    </source>
</evidence>
<keyword evidence="4" id="KW-0808">Transferase</keyword>
<dbReference type="InterPro" id="IPR000719">
    <property type="entry name" value="Prot_kinase_dom"/>
</dbReference>
<evidence type="ECO:0000259" key="12">
    <source>
        <dbReference type="PROSITE" id="PS50011"/>
    </source>
</evidence>
<feature type="compositionally biased region" description="Polar residues" evidence="11">
    <location>
        <begin position="329"/>
        <end position="354"/>
    </location>
</feature>
<proteinExistence type="inferred from homology"/>
<feature type="compositionally biased region" description="Polar residues" evidence="11">
    <location>
        <begin position="214"/>
        <end position="258"/>
    </location>
</feature>
<dbReference type="Ensembl" id="ENSOMYT00000058902.2">
    <property type="protein sequence ID" value="ENSOMYP00000054105.2"/>
    <property type="gene ID" value="ENSOMYG00000024839.2"/>
</dbReference>
<dbReference type="Gene3D" id="3.30.200.20">
    <property type="entry name" value="Phosphorylase Kinase, domain 1"/>
    <property type="match status" value="1"/>
</dbReference>
<evidence type="ECO:0000256" key="2">
    <source>
        <dbReference type="ARBA" id="ARBA00012513"/>
    </source>
</evidence>
<feature type="compositionally biased region" description="Low complexity" evidence="11">
    <location>
        <begin position="259"/>
        <end position="306"/>
    </location>
</feature>
<evidence type="ECO:0000313" key="13">
    <source>
        <dbReference type="Ensembl" id="ENSOMYP00000054105.2"/>
    </source>
</evidence>
<dbReference type="PROSITE" id="PS50011">
    <property type="entry name" value="PROTEIN_KINASE_DOM"/>
    <property type="match status" value="1"/>
</dbReference>
<feature type="region of interest" description="Disordered" evidence="11">
    <location>
        <begin position="1"/>
        <end position="106"/>
    </location>
</feature>
<evidence type="ECO:0000256" key="4">
    <source>
        <dbReference type="ARBA" id="ARBA00022679"/>
    </source>
</evidence>
<feature type="compositionally biased region" description="Basic and acidic residues" evidence="11">
    <location>
        <begin position="355"/>
        <end position="368"/>
    </location>
</feature>
<sequence length="696" mass="78447">MEEKGDMTTSPACEVAPPVCTSPCWVPANEAQGEEEGEKDRGEKRKRELSGEGGKGWGRKDSGREKDAKKRGGVRREGEGPGHHRNLPVKRSASHKLTKQRNRMKGGAGFCKELERYRRLAFGPALGTRSMTRWRDTSASISQHPDIPSIHYKHTPLPADTHTPLPANTRTNTHTPLPANTRTNTHTPLLANTRTNTHTKTPALPTLSPPTPVNTPTQDATDNTHTQDATDNTHTQDATDNTHTQDATDNTHTQDATVNTHTQDATDNTHTQATTHTNKHTPTTTHNTRSNKQQAQASHTQASQASHTHKRTKHTPNADQENTQDKQIHQNQNPHTERTQNQNPHTERTQNQNPHTERTQNQDPHTERTQNQNPHTERTQNQDPHTERTQNQNPHTERTQNQDPHTERTQNQEGSLESTGAPTHIHRERFEELYVKGELIGHGGYGSVYAGFRKTDSQPVALKFVDQRKIKMWAKMSESKDVLPLEIALLQQVCRLPRSRGVAQLLDYYWMPGPEGAGIYLLVLERPIPCLDLFNYMQEGSGYLEEGMARHVMQQVVSALLHCHSRGVVHRDLKPENILVELTNHNVLLLDFGSASVLKEGEYTDVAGTPEYLPPETVLRGEYFAVPATVWSLGILLFQMVWGDVPFYSDASIVKATLYFPRGISRDCRHLIRRCLAVSPDDRPTLEQIQQHPWMR</sequence>
<keyword evidence="6" id="KW-0418">Kinase</keyword>
<feature type="compositionally biased region" description="Polar residues" evidence="11">
    <location>
        <begin position="411"/>
        <end position="421"/>
    </location>
</feature>
<dbReference type="InterPro" id="IPR051138">
    <property type="entry name" value="PIM_Ser/Thr_kinase"/>
</dbReference>
<feature type="compositionally biased region" description="Basic and acidic residues" evidence="11">
    <location>
        <begin position="395"/>
        <end position="410"/>
    </location>
</feature>
<feature type="region of interest" description="Disordered" evidence="11">
    <location>
        <begin position="169"/>
        <end position="424"/>
    </location>
</feature>
<keyword evidence="3" id="KW-0723">Serine/threonine-protein kinase</keyword>
<evidence type="ECO:0000256" key="9">
    <source>
        <dbReference type="ARBA" id="ARBA00048679"/>
    </source>
</evidence>
<feature type="compositionally biased region" description="Basic residues" evidence="11">
    <location>
        <begin position="83"/>
        <end position="104"/>
    </location>
</feature>
<evidence type="ECO:0000256" key="11">
    <source>
        <dbReference type="SAM" id="MobiDB-lite"/>
    </source>
</evidence>
<dbReference type="SUPFAM" id="SSF56112">
    <property type="entry name" value="Protein kinase-like (PK-like)"/>
    <property type="match status" value="1"/>
</dbReference>
<feature type="compositionally biased region" description="Basic and acidic residues" evidence="11">
    <location>
        <begin position="38"/>
        <end position="50"/>
    </location>
</feature>
<reference evidence="13" key="3">
    <citation type="submission" date="2025-09" db="UniProtKB">
        <authorList>
            <consortium name="Ensembl"/>
        </authorList>
    </citation>
    <scope>IDENTIFICATION</scope>
</reference>
<evidence type="ECO:0000256" key="8">
    <source>
        <dbReference type="ARBA" id="ARBA00047899"/>
    </source>
</evidence>
<dbReference type="Gene3D" id="1.10.510.10">
    <property type="entry name" value="Transferase(Phosphotransferase) domain 1"/>
    <property type="match status" value="1"/>
</dbReference>
<feature type="binding site" evidence="10">
    <location>
        <position position="463"/>
    </location>
    <ligand>
        <name>ATP</name>
        <dbReference type="ChEBI" id="CHEBI:30616"/>
    </ligand>
</feature>
<evidence type="ECO:0000256" key="10">
    <source>
        <dbReference type="PROSITE-ProRule" id="PRU10141"/>
    </source>
</evidence>
<dbReference type="GO" id="GO:0005524">
    <property type="term" value="F:ATP binding"/>
    <property type="evidence" value="ECO:0007669"/>
    <property type="project" value="UniProtKB-UniRule"/>
</dbReference>
<dbReference type="GeneTree" id="ENSGT00940000163427"/>
<evidence type="ECO:0000256" key="1">
    <source>
        <dbReference type="ARBA" id="ARBA00005505"/>
    </source>
</evidence>